<feature type="compositionally biased region" description="Basic and acidic residues" evidence="7">
    <location>
        <begin position="172"/>
        <end position="194"/>
    </location>
</feature>
<name>Q4SRA3_TETNG</name>
<dbReference type="GO" id="GO:0007165">
    <property type="term" value="P:signal transduction"/>
    <property type="evidence" value="ECO:0007669"/>
    <property type="project" value="InterPro"/>
</dbReference>
<dbReference type="InterPro" id="IPR000198">
    <property type="entry name" value="RhoGAP_dom"/>
</dbReference>
<dbReference type="SMART" id="SM00324">
    <property type="entry name" value="RhoGAP"/>
    <property type="match status" value="1"/>
</dbReference>
<feature type="compositionally biased region" description="Low complexity" evidence="7">
    <location>
        <begin position="1115"/>
        <end position="1125"/>
    </location>
</feature>
<dbReference type="SMART" id="SM00055">
    <property type="entry name" value="FCH"/>
    <property type="match status" value="1"/>
</dbReference>
<feature type="compositionally biased region" description="Gly residues" evidence="7">
    <location>
        <begin position="954"/>
        <end position="964"/>
    </location>
</feature>
<dbReference type="Pfam" id="PF00611">
    <property type="entry name" value="FCH"/>
    <property type="match status" value="1"/>
</dbReference>
<dbReference type="PROSITE" id="PS51741">
    <property type="entry name" value="F_BAR"/>
    <property type="match status" value="1"/>
</dbReference>
<evidence type="ECO:0000256" key="5">
    <source>
        <dbReference type="PROSITE-ProRule" id="PRU01077"/>
    </source>
</evidence>
<reference evidence="11" key="1">
    <citation type="journal article" date="2004" name="Nature">
        <title>Genome duplication in the teleost fish Tetraodon nigroviridis reveals the early vertebrate proto-karyotype.</title>
        <authorList>
            <person name="Jaillon O."/>
            <person name="Aury J.-M."/>
            <person name="Brunet F."/>
            <person name="Petit J.-L."/>
            <person name="Stange-Thomann N."/>
            <person name="Mauceli E."/>
            <person name="Bouneau L."/>
            <person name="Fischer C."/>
            <person name="Ozouf-Costaz C."/>
            <person name="Bernot A."/>
            <person name="Nicaud S."/>
            <person name="Jaffe D."/>
            <person name="Fisher S."/>
            <person name="Lutfalla G."/>
            <person name="Dossat C."/>
            <person name="Segurens B."/>
            <person name="Dasilva C."/>
            <person name="Salanoubat M."/>
            <person name="Levy M."/>
            <person name="Boudet N."/>
            <person name="Castellano S."/>
            <person name="Anthouard V."/>
            <person name="Jubin C."/>
            <person name="Castelli V."/>
            <person name="Katinka M."/>
            <person name="Vacherie B."/>
            <person name="Biemont C."/>
            <person name="Skalli Z."/>
            <person name="Cattolico L."/>
            <person name="Poulain J."/>
            <person name="De Berardinis V."/>
            <person name="Cruaud C."/>
            <person name="Duprat S."/>
            <person name="Brottier P."/>
            <person name="Coutanceau J.-P."/>
            <person name="Gouzy J."/>
            <person name="Parra G."/>
            <person name="Lardier G."/>
            <person name="Chapple C."/>
            <person name="McKernan K.J."/>
            <person name="McEwan P."/>
            <person name="Bosak S."/>
            <person name="Kellis M."/>
            <person name="Volff J.-N."/>
            <person name="Guigo R."/>
            <person name="Zody M.C."/>
            <person name="Mesirov J."/>
            <person name="Lindblad-Toh K."/>
            <person name="Birren B."/>
            <person name="Nusbaum C."/>
            <person name="Kahn D."/>
            <person name="Robinson-Rechavi M."/>
            <person name="Laudet V."/>
            <person name="Schachter V."/>
            <person name="Quetier F."/>
            <person name="Saurin W."/>
            <person name="Scarpelli C."/>
            <person name="Wincker P."/>
            <person name="Lander E.S."/>
            <person name="Weissenbach J."/>
            <person name="Roest Crollius H."/>
        </authorList>
    </citation>
    <scope>NUCLEOTIDE SEQUENCE [LARGE SCALE GENOMIC DNA]</scope>
</reference>
<feature type="region of interest" description="Disordered" evidence="7">
    <location>
        <begin position="936"/>
        <end position="968"/>
    </location>
</feature>
<feature type="region of interest" description="Disordered" evidence="7">
    <location>
        <begin position="1074"/>
        <end position="1185"/>
    </location>
</feature>
<dbReference type="InterPro" id="IPR027267">
    <property type="entry name" value="AH/BAR_dom_sf"/>
</dbReference>
<dbReference type="PANTHER" id="PTHR14166">
    <property type="entry name" value="SLIT-ROBO RHO GTPASE ACTIVATING PROTEIN"/>
    <property type="match status" value="1"/>
</dbReference>
<dbReference type="InterPro" id="IPR008936">
    <property type="entry name" value="Rho_GTPase_activation_prot"/>
</dbReference>
<accession>Q4SRA3</accession>
<dbReference type="CDD" id="cd04383">
    <property type="entry name" value="RhoGAP_srGAP"/>
    <property type="match status" value="1"/>
</dbReference>
<dbReference type="SUPFAM" id="SSF103657">
    <property type="entry name" value="BAR/IMD domain-like"/>
    <property type="match status" value="1"/>
</dbReference>
<keyword evidence="3 5" id="KW-0175">Coiled coil</keyword>
<evidence type="ECO:0000259" key="9">
    <source>
        <dbReference type="PROSITE" id="PS50238"/>
    </source>
</evidence>
<dbReference type="FunFam" id="1.10.555.10:FF:000112">
    <property type="entry name" value="SLIT-ROBO Rho GTPase-activating protein 3"/>
    <property type="match status" value="1"/>
</dbReference>
<feature type="coiled-coil region" evidence="6">
    <location>
        <begin position="353"/>
        <end position="380"/>
    </location>
</feature>
<evidence type="ECO:0000259" key="8">
    <source>
        <dbReference type="PROSITE" id="PS50002"/>
    </source>
</evidence>
<evidence type="ECO:0000256" key="7">
    <source>
        <dbReference type="SAM" id="MobiDB-lite"/>
    </source>
</evidence>
<reference evidence="11" key="2">
    <citation type="submission" date="2004-02" db="EMBL/GenBank/DDBJ databases">
        <authorList>
            <consortium name="Genoscope"/>
            <consortium name="Whitehead Institute Centre for Genome Research"/>
        </authorList>
    </citation>
    <scope>NUCLEOTIDE SEQUENCE</scope>
</reference>
<evidence type="ECO:0000256" key="6">
    <source>
        <dbReference type="SAM" id="Coils"/>
    </source>
</evidence>
<evidence type="ECO:0000313" key="11">
    <source>
        <dbReference type="EMBL" id="CAF96829.1"/>
    </source>
</evidence>
<dbReference type="FunFam" id="1.20.1270.60:FF:000006">
    <property type="entry name" value="SLIT-ROBO Rho GTPase-activating protein 1 isoform 2"/>
    <property type="match status" value="1"/>
</dbReference>
<feature type="domain" description="F-BAR" evidence="10">
    <location>
        <begin position="1"/>
        <end position="315"/>
    </location>
</feature>
<organism evidence="11">
    <name type="scientific">Tetraodon nigroviridis</name>
    <name type="common">Spotted green pufferfish</name>
    <name type="synonym">Chelonodon nigroviridis</name>
    <dbReference type="NCBI Taxonomy" id="99883"/>
    <lineage>
        <taxon>Eukaryota</taxon>
        <taxon>Metazoa</taxon>
        <taxon>Chordata</taxon>
        <taxon>Craniata</taxon>
        <taxon>Vertebrata</taxon>
        <taxon>Euteleostomi</taxon>
        <taxon>Actinopterygii</taxon>
        <taxon>Neopterygii</taxon>
        <taxon>Teleostei</taxon>
        <taxon>Neoteleostei</taxon>
        <taxon>Acanthomorphata</taxon>
        <taxon>Eupercaria</taxon>
        <taxon>Tetraodontiformes</taxon>
        <taxon>Tetradontoidea</taxon>
        <taxon>Tetraodontidae</taxon>
        <taxon>Tetraodon</taxon>
    </lineage>
</organism>
<evidence type="ECO:0000256" key="1">
    <source>
        <dbReference type="ARBA" id="ARBA00022443"/>
    </source>
</evidence>
<feature type="region of interest" description="Disordered" evidence="7">
    <location>
        <begin position="998"/>
        <end position="1031"/>
    </location>
</feature>
<feature type="compositionally biased region" description="Basic and acidic residues" evidence="7">
    <location>
        <begin position="205"/>
        <end position="225"/>
    </location>
</feature>
<dbReference type="Pfam" id="PF00018">
    <property type="entry name" value="SH3_1"/>
    <property type="match status" value="1"/>
</dbReference>
<dbReference type="AlphaFoldDB" id="Q4SRA3"/>
<evidence type="ECO:0000256" key="2">
    <source>
        <dbReference type="ARBA" id="ARBA00022468"/>
    </source>
</evidence>
<dbReference type="Gene3D" id="1.10.555.10">
    <property type="entry name" value="Rho GTPase activation protein"/>
    <property type="match status" value="1"/>
</dbReference>
<proteinExistence type="predicted"/>
<gene>
    <name evidence="11" type="ORF">GSTENG00014006001</name>
</gene>
<dbReference type="PROSITE" id="PS50002">
    <property type="entry name" value="SH3"/>
    <property type="match status" value="1"/>
</dbReference>
<evidence type="ECO:0000259" key="10">
    <source>
        <dbReference type="PROSITE" id="PS51741"/>
    </source>
</evidence>
<dbReference type="InterPro" id="IPR036028">
    <property type="entry name" value="SH3-like_dom_sf"/>
</dbReference>
<dbReference type="InterPro" id="IPR035648">
    <property type="entry name" value="srGAP1/2/3_SH3"/>
</dbReference>
<dbReference type="SUPFAM" id="SSF50044">
    <property type="entry name" value="SH3-domain"/>
    <property type="match status" value="1"/>
</dbReference>
<dbReference type="FunFam" id="2.30.30.40:FF:000266">
    <property type="entry name" value="SLIT-ROBO Rho GTPase-activating protein 2"/>
    <property type="match status" value="1"/>
</dbReference>
<dbReference type="OrthoDB" id="5981864at2759"/>
<dbReference type="InterPro" id="IPR031160">
    <property type="entry name" value="F_BAR_dom"/>
</dbReference>
<dbReference type="CDD" id="cd11955">
    <property type="entry name" value="SH3_srGAP1-3"/>
    <property type="match status" value="1"/>
</dbReference>
<dbReference type="Gene3D" id="2.30.30.40">
    <property type="entry name" value="SH3 Domains"/>
    <property type="match status" value="1"/>
</dbReference>
<dbReference type="InterPro" id="IPR001060">
    <property type="entry name" value="FCH_dom"/>
</dbReference>
<feature type="non-terminal residue" evidence="11">
    <location>
        <position position="1185"/>
    </location>
</feature>
<dbReference type="InterPro" id="IPR001452">
    <property type="entry name" value="SH3_domain"/>
</dbReference>
<keyword evidence="1 4" id="KW-0728">SH3 domain</keyword>
<dbReference type="SUPFAM" id="SSF48350">
    <property type="entry name" value="GTPase activation domain, GAP"/>
    <property type="match status" value="1"/>
</dbReference>
<dbReference type="GO" id="GO:0005096">
    <property type="term" value="F:GTPase activator activity"/>
    <property type="evidence" value="ECO:0007669"/>
    <property type="project" value="UniProtKB-KW"/>
</dbReference>
<dbReference type="Pfam" id="PF00620">
    <property type="entry name" value="RhoGAP"/>
    <property type="match status" value="1"/>
</dbReference>
<evidence type="ECO:0000256" key="3">
    <source>
        <dbReference type="ARBA" id="ARBA00023054"/>
    </source>
</evidence>
<feature type="compositionally biased region" description="Gly residues" evidence="7">
    <location>
        <begin position="1077"/>
        <end position="1087"/>
    </location>
</feature>
<keyword evidence="2" id="KW-0343">GTPase activation</keyword>
<dbReference type="Gene3D" id="1.20.1270.60">
    <property type="entry name" value="Arfaptin homology (AH) domain/BAR domain"/>
    <property type="match status" value="1"/>
</dbReference>
<dbReference type="SMART" id="SM00326">
    <property type="entry name" value="SH3"/>
    <property type="match status" value="1"/>
</dbReference>
<dbReference type="KEGG" id="tng:GSTEN00014006G001"/>
<feature type="domain" description="SH3" evidence="8">
    <location>
        <begin position="825"/>
        <end position="884"/>
    </location>
</feature>
<protein>
    <submittedName>
        <fullName evidence="11">(spotted green pufferfish) hypothetical protein</fullName>
    </submittedName>
</protein>
<sequence length="1185" mass="131443">MKLKLFLISSCHAEVRAQLVEQLKCLDQQCELRVQLLQDLQDFFRKKAEIEVDYSRNLEKLAERFLTKTRSTKDHLLKKEQTILSPVNCWNLLLLQVKRESRDHATLSDLYLNNIIPRFAQISEDSGRLFKKSKEVGVQLQEDLIKVLNELYTVMKTYHMYNTDSINAESKLKEAEKQEEKQMGRSGRQDDRQTPRSPDTLASIKSEEKPVRRSSVKKIEKMKEKRQAKYTENRLKAIKARNEYLLALEATNSCVFKYYIHDLSDIIDCCDLGYHASLQRALRTYLSAEQNVETSKHSGLEMLEGATESLEANGDKQKLMETYNNVFCPPARFEFQSHMGDTMGVVCAQQPLESELHQRCQQLQSRLSTLKIENEEVKKTMEATLCTIQDMVTVEDYDVSECFHHSNSMESVKSTFSESYLSKPSLAKRRANQQETEQFYFTKLKEFLEGRNLITKLEAKHDLIEKTMGESKWKYYSILSPSMGKPLLPACTALRSEDYTVSVHLNLFPARFLPVSTSFSLVLPSPLPVSPSFRSEDRLLPCQDSAEAIPLMVESCIRFISRHGESGSAVIRLFRSSCSSVTIGCLSSGRRLSKHGNHRFNQLILCAFVGLQHEGIFRVSGSQVEVNDIKNAFERGEDPLAGDQNDHDMDSIAGVLKLYFRGLDQALFPKDVFHDLISCVSMESLQDRAVHVKKVLQALPSKTLIIMRYLFAFLNHLSQYSEENMMDPYNLAICFGPTLMSVPEGHDQVSCQAHVNELIKTIIIHHDTIFPGAQDLQGPIYTIPGAGDDFCDSPHCEPPLVEEPAPDTVSVSHNSEDGSLAVSEADPLEAVARFDYCGRTSRELSFKKGASLLLYQRASDDWWEGRHNGVDGLVPHQYIVVQDKVDGGRGSPKPDLDSRDLLEERVSTRGSAASPTGAHVADVYLANLNKQVMRKRPELGGIRRTFRGPDSDGAGPGAGGGGSGSVRTASLPVGSALVKEAGEKRPVSAHSILNSVTRHSSLKTKVESPQLRKATPAGRSKSFSNHRPLDHEVFSQDMETAVSSALSEFGKVERQSASKHTHAPDVVLDTLEQLKGVSGGGGGGGGASEPSSPLHSRLFRDSEGGSLHAHPLQRSASSASDVPSSFRPAKSQPRSPLPSATSPSLSSSSLSSSVPSFRELRPPATRPKPVVFPKSGGGASSPAMV</sequence>
<dbReference type="EMBL" id="CAAE01014528">
    <property type="protein sequence ID" value="CAF96829.1"/>
    <property type="molecule type" value="Genomic_DNA"/>
</dbReference>
<comment type="caution">
    <text evidence="11">The sequence shown here is derived from an EMBL/GenBank/DDBJ whole genome shotgun (WGS) entry which is preliminary data.</text>
</comment>
<dbReference type="PROSITE" id="PS50238">
    <property type="entry name" value="RHOGAP"/>
    <property type="match status" value="1"/>
</dbReference>
<feature type="compositionally biased region" description="Low complexity" evidence="7">
    <location>
        <begin position="1133"/>
        <end position="1156"/>
    </location>
</feature>
<evidence type="ECO:0000256" key="4">
    <source>
        <dbReference type="PROSITE-ProRule" id="PRU00192"/>
    </source>
</evidence>
<feature type="domain" description="Rho-GAP" evidence="9">
    <location>
        <begin position="579"/>
        <end position="770"/>
    </location>
</feature>
<dbReference type="InterPro" id="IPR051627">
    <property type="entry name" value="SLIT-ROBO_RhoGAP"/>
</dbReference>
<feature type="region of interest" description="Disordered" evidence="7">
    <location>
        <begin position="172"/>
        <end position="225"/>
    </location>
</feature>